<accession>A0A6S7G3J4</accession>
<protein>
    <submittedName>
        <fullName evidence="1">Uncharacterized protein</fullName>
    </submittedName>
</protein>
<dbReference type="Proteomes" id="UP001152795">
    <property type="component" value="Unassembled WGS sequence"/>
</dbReference>
<dbReference type="OrthoDB" id="10070846at2759"/>
<dbReference type="EMBL" id="CACRXK020000603">
    <property type="protein sequence ID" value="CAB3983352.1"/>
    <property type="molecule type" value="Genomic_DNA"/>
</dbReference>
<dbReference type="AlphaFoldDB" id="A0A6S7G3J4"/>
<evidence type="ECO:0000313" key="2">
    <source>
        <dbReference type="Proteomes" id="UP001152795"/>
    </source>
</evidence>
<reference evidence="1" key="1">
    <citation type="submission" date="2020-04" db="EMBL/GenBank/DDBJ databases">
        <authorList>
            <person name="Alioto T."/>
            <person name="Alioto T."/>
            <person name="Gomez Garrido J."/>
        </authorList>
    </citation>
    <scope>NUCLEOTIDE SEQUENCE</scope>
    <source>
        <strain evidence="1">A484AB</strain>
    </source>
</reference>
<name>A0A6S7G3J4_PARCT</name>
<organism evidence="1 2">
    <name type="scientific">Paramuricea clavata</name>
    <name type="common">Red gorgonian</name>
    <name type="synonym">Violescent sea-whip</name>
    <dbReference type="NCBI Taxonomy" id="317549"/>
    <lineage>
        <taxon>Eukaryota</taxon>
        <taxon>Metazoa</taxon>
        <taxon>Cnidaria</taxon>
        <taxon>Anthozoa</taxon>
        <taxon>Octocorallia</taxon>
        <taxon>Malacalcyonacea</taxon>
        <taxon>Plexauridae</taxon>
        <taxon>Paramuricea</taxon>
    </lineage>
</organism>
<sequence>MSHEERGMVEKNKKEIARRITHVIDCEAYTNKKNTFLHEISVYRVKTGECSSFQVYMPFVPFNEHSYTIDYQIKKIHGLPIVSKRLTGDFYTLKESMAFLTDEFMSHADLVAYKGGDIERNLLNNMGVRCINLEVLTCPKYADLLTLFGQSQECCPYHLAQPFNPTLWNMYSTCKFLRFYKPPMVKERQIVHYSRVKEECWLKGGFETIRDFIAVDDVENANEEVKSDNPNTPDLVWDKNPRTAIAGVDEDGGKVLYHIPVEWIPRLGTRDGFFVLTPFVFCCREILVRSKTQLVRCQSLNMPCEYYVDEHYFHVGLGDCDENSSEVEVFAGTQLYVGLKNIMQHFKTGLYVNMGEMLIALDCNEKVLQYYRKEVHNEKNENGEPVVTVTYNVEEKRGMFIRKYLAHILVCKKCIRYLEDFLTLLDQSVEKHPFPEHAELDCDGHNCIGLPVLRHILDADFDSLRDKAFYGVVVDVFESPCQRVDCFMTSYVIKYV</sequence>
<gene>
    <name evidence="1" type="ORF">PACLA_8A038480</name>
</gene>
<proteinExistence type="predicted"/>
<comment type="caution">
    <text evidence="1">The sequence shown here is derived from an EMBL/GenBank/DDBJ whole genome shotgun (WGS) entry which is preliminary data.</text>
</comment>
<keyword evidence="2" id="KW-1185">Reference proteome</keyword>
<evidence type="ECO:0000313" key="1">
    <source>
        <dbReference type="EMBL" id="CAB3983352.1"/>
    </source>
</evidence>